<dbReference type="EnsemblMetazoa" id="CLYHEMT000124.1">
    <property type="protein sequence ID" value="CLYHEMP000124.1"/>
    <property type="gene ID" value="CLYHEMG000124"/>
</dbReference>
<evidence type="ECO:0000313" key="2">
    <source>
        <dbReference type="Proteomes" id="UP000594262"/>
    </source>
</evidence>
<proteinExistence type="predicted"/>
<protein>
    <submittedName>
        <fullName evidence="1">Uncharacterized protein</fullName>
    </submittedName>
</protein>
<dbReference type="InterPro" id="IPR011029">
    <property type="entry name" value="DEATH-like_dom_sf"/>
</dbReference>
<name>A0A7M5WQ16_9CNID</name>
<organism evidence="1 2">
    <name type="scientific">Clytia hemisphaerica</name>
    <dbReference type="NCBI Taxonomy" id="252671"/>
    <lineage>
        <taxon>Eukaryota</taxon>
        <taxon>Metazoa</taxon>
        <taxon>Cnidaria</taxon>
        <taxon>Hydrozoa</taxon>
        <taxon>Hydroidolina</taxon>
        <taxon>Leptothecata</taxon>
        <taxon>Obeliida</taxon>
        <taxon>Clytiidae</taxon>
        <taxon>Clytia</taxon>
    </lineage>
</organism>
<evidence type="ECO:0000313" key="1">
    <source>
        <dbReference type="EnsemblMetazoa" id="CLYHEMP000124.1"/>
    </source>
</evidence>
<dbReference type="Gene3D" id="1.10.533.10">
    <property type="entry name" value="Death Domain, Fas"/>
    <property type="match status" value="1"/>
</dbReference>
<dbReference type="Proteomes" id="UP000594262">
    <property type="component" value="Unplaced"/>
</dbReference>
<dbReference type="AlphaFoldDB" id="A0A7M5WQ16"/>
<accession>A0A7M5WQ16</accession>
<keyword evidence="2" id="KW-1185">Reference proteome</keyword>
<dbReference type="SUPFAM" id="SSF47986">
    <property type="entry name" value="DEATH domain"/>
    <property type="match status" value="1"/>
</dbReference>
<reference evidence="1" key="1">
    <citation type="submission" date="2021-01" db="UniProtKB">
        <authorList>
            <consortium name="EnsemblMetazoa"/>
        </authorList>
    </citation>
    <scope>IDENTIFICATION</scope>
</reference>
<sequence length="449" mass="52577">MLEALHNNGLPRDEDELYRYLDKKADEIQELTERRDVFLPRNGKTKTEKWDITLIAIVSNIMEFNGKMQDLFEEGKQIRMEFVLANANDYQNEDFFNDEWDNIRRILEHLGYNRLTEFDQLRDEDAGEDLAKLERNPNETLMANIENFIEYKLDKAIKEIIADLVDRFEQKFATEKGRTERAELSKTNLQEDRASIGRSVKISSLLDDHYSVQNIADLLDDPDEQLYRDLSDWLVLQGYSKKLASSNLNKYLYGGGSSTLAWLRTNSVERPNDLVKNLRDCAKKMKRYDVIKKLDGISDQKRISDLDDKIRKEIANSLDAYDLGMADWRCFASYFKFGFNRRKLFKRAQAVPNEYSPTMKLLETITQENPSLTVDVLIQWAREELRIDIVNLLEDFVKDSEQEIVFIVQEQHEHIIEEERMMIMNAQVLNCEGNVELELEVEAGVPDLR</sequence>